<dbReference type="InterPro" id="IPR000014">
    <property type="entry name" value="PAS"/>
</dbReference>
<keyword evidence="3" id="KW-0597">Phosphoprotein</keyword>
<accession>A0A841HZ57</accession>
<dbReference type="SMART" id="SM00387">
    <property type="entry name" value="HATPase_c"/>
    <property type="match status" value="1"/>
</dbReference>
<dbReference type="InterPro" id="IPR013656">
    <property type="entry name" value="PAS_4"/>
</dbReference>
<protein>
    <recommendedName>
        <fullName evidence="2">histidine kinase</fullName>
        <ecNumber evidence="2">2.7.13.3</ecNumber>
    </recommendedName>
</protein>
<keyword evidence="5" id="KW-0547">Nucleotide-binding</keyword>
<dbReference type="InterPro" id="IPR003594">
    <property type="entry name" value="HATPase_dom"/>
</dbReference>
<evidence type="ECO:0000313" key="12">
    <source>
        <dbReference type="Proteomes" id="UP000569951"/>
    </source>
</evidence>
<dbReference type="Gene3D" id="1.20.5.1930">
    <property type="match status" value="1"/>
</dbReference>
<evidence type="ECO:0000256" key="8">
    <source>
        <dbReference type="ARBA" id="ARBA00023012"/>
    </source>
</evidence>
<dbReference type="Pfam" id="PF07730">
    <property type="entry name" value="HisKA_3"/>
    <property type="match status" value="1"/>
</dbReference>
<dbReference type="AlphaFoldDB" id="A0A841HZ57"/>
<comment type="catalytic activity">
    <reaction evidence="1">
        <text>ATP + protein L-histidine = ADP + protein N-phospho-L-histidine.</text>
        <dbReference type="EC" id="2.7.13.3"/>
    </reaction>
</comment>
<dbReference type="RefSeq" id="WP_183984361.1">
    <property type="nucleotide sequence ID" value="NZ_JACHHG010000002.1"/>
</dbReference>
<dbReference type="Proteomes" id="UP000569951">
    <property type="component" value="Unassembled WGS sequence"/>
</dbReference>
<dbReference type="Pfam" id="PF13185">
    <property type="entry name" value="GAF_2"/>
    <property type="match status" value="2"/>
</dbReference>
<feature type="domain" description="PAS" evidence="10">
    <location>
        <begin position="660"/>
        <end position="731"/>
    </location>
</feature>
<dbReference type="InterPro" id="IPR011712">
    <property type="entry name" value="Sig_transdc_His_kin_sub3_dim/P"/>
</dbReference>
<keyword evidence="7" id="KW-0067">ATP-binding</keyword>
<dbReference type="EC" id="2.7.13.3" evidence="2"/>
<keyword evidence="8" id="KW-0902">Two-component regulatory system</keyword>
<keyword evidence="4" id="KW-0808">Transferase</keyword>
<dbReference type="PANTHER" id="PTHR24421">
    <property type="entry name" value="NITRATE/NITRITE SENSOR PROTEIN NARX-RELATED"/>
    <property type="match status" value="1"/>
</dbReference>
<dbReference type="SMART" id="SM00065">
    <property type="entry name" value="GAF"/>
    <property type="match status" value="3"/>
</dbReference>
<dbReference type="InterPro" id="IPR050482">
    <property type="entry name" value="Sensor_HK_TwoCompSys"/>
</dbReference>
<dbReference type="GO" id="GO:0005524">
    <property type="term" value="F:ATP binding"/>
    <property type="evidence" value="ECO:0007669"/>
    <property type="project" value="UniProtKB-KW"/>
</dbReference>
<dbReference type="InterPro" id="IPR005467">
    <property type="entry name" value="His_kinase_dom"/>
</dbReference>
<dbReference type="GO" id="GO:0046983">
    <property type="term" value="F:protein dimerization activity"/>
    <property type="evidence" value="ECO:0007669"/>
    <property type="project" value="InterPro"/>
</dbReference>
<dbReference type="CDD" id="cd00130">
    <property type="entry name" value="PAS"/>
    <property type="match status" value="1"/>
</dbReference>
<feature type="domain" description="Histidine kinase" evidence="9">
    <location>
        <begin position="919"/>
        <end position="1009"/>
    </location>
</feature>
<evidence type="ECO:0000256" key="2">
    <source>
        <dbReference type="ARBA" id="ARBA00012438"/>
    </source>
</evidence>
<evidence type="ECO:0000313" key="11">
    <source>
        <dbReference type="EMBL" id="MBB6097182.1"/>
    </source>
</evidence>
<evidence type="ECO:0000256" key="6">
    <source>
        <dbReference type="ARBA" id="ARBA00022777"/>
    </source>
</evidence>
<evidence type="ECO:0000259" key="10">
    <source>
        <dbReference type="PROSITE" id="PS50112"/>
    </source>
</evidence>
<dbReference type="Gene3D" id="3.30.450.40">
    <property type="match status" value="3"/>
</dbReference>
<dbReference type="InterPro" id="IPR036890">
    <property type="entry name" value="HATPase_C_sf"/>
</dbReference>
<keyword evidence="12" id="KW-1185">Reference proteome</keyword>
<dbReference type="NCBIfam" id="TIGR00229">
    <property type="entry name" value="sensory_box"/>
    <property type="match status" value="1"/>
</dbReference>
<dbReference type="SMART" id="SM00091">
    <property type="entry name" value="PAS"/>
    <property type="match status" value="1"/>
</dbReference>
<dbReference type="Gene3D" id="3.30.565.10">
    <property type="entry name" value="Histidine kinase-like ATPase, C-terminal domain"/>
    <property type="match status" value="1"/>
</dbReference>
<evidence type="ECO:0000256" key="4">
    <source>
        <dbReference type="ARBA" id="ARBA00022679"/>
    </source>
</evidence>
<evidence type="ECO:0000259" key="9">
    <source>
        <dbReference type="PROSITE" id="PS50109"/>
    </source>
</evidence>
<dbReference type="Gene3D" id="3.30.450.20">
    <property type="entry name" value="PAS domain"/>
    <property type="match status" value="1"/>
</dbReference>
<evidence type="ECO:0000256" key="7">
    <source>
        <dbReference type="ARBA" id="ARBA00022840"/>
    </source>
</evidence>
<dbReference type="InterPro" id="IPR003018">
    <property type="entry name" value="GAF"/>
</dbReference>
<dbReference type="CDD" id="cd16917">
    <property type="entry name" value="HATPase_UhpB-NarQ-NarX-like"/>
    <property type="match status" value="1"/>
</dbReference>
<evidence type="ECO:0000256" key="5">
    <source>
        <dbReference type="ARBA" id="ARBA00022741"/>
    </source>
</evidence>
<dbReference type="EMBL" id="JACHHG010000002">
    <property type="protein sequence ID" value="MBB6097182.1"/>
    <property type="molecule type" value="Genomic_DNA"/>
</dbReference>
<dbReference type="GO" id="GO:0000155">
    <property type="term" value="F:phosphorelay sensor kinase activity"/>
    <property type="evidence" value="ECO:0007669"/>
    <property type="project" value="InterPro"/>
</dbReference>
<dbReference type="InterPro" id="IPR035965">
    <property type="entry name" value="PAS-like_dom_sf"/>
</dbReference>
<reference evidence="11 12" key="1">
    <citation type="submission" date="2020-08" db="EMBL/GenBank/DDBJ databases">
        <title>Genomic Encyclopedia of Type Strains, Phase IV (KMG-IV): sequencing the most valuable type-strain genomes for metagenomic binning, comparative biology and taxonomic classification.</title>
        <authorList>
            <person name="Goeker M."/>
        </authorList>
    </citation>
    <scope>NUCLEOTIDE SEQUENCE [LARGE SCALE GENOMIC DNA]</scope>
    <source>
        <strain evidence="11 12">DSM 21458</strain>
    </source>
</reference>
<dbReference type="PROSITE" id="PS50112">
    <property type="entry name" value="PAS"/>
    <property type="match status" value="1"/>
</dbReference>
<dbReference type="Pfam" id="PF13492">
    <property type="entry name" value="GAF_3"/>
    <property type="match status" value="1"/>
</dbReference>
<organism evidence="11 12">
    <name type="scientific">Deinobacterium chartae</name>
    <dbReference type="NCBI Taxonomy" id="521158"/>
    <lineage>
        <taxon>Bacteria</taxon>
        <taxon>Thermotogati</taxon>
        <taxon>Deinococcota</taxon>
        <taxon>Deinococci</taxon>
        <taxon>Deinococcales</taxon>
        <taxon>Deinococcaceae</taxon>
        <taxon>Deinobacterium</taxon>
    </lineage>
</organism>
<gene>
    <name evidence="11" type="ORF">HNR42_000596</name>
</gene>
<dbReference type="SUPFAM" id="SSF55781">
    <property type="entry name" value="GAF domain-like"/>
    <property type="match status" value="3"/>
</dbReference>
<sequence>MSDVSEQWREVAAGTDAFWQAWHELADLREPREIARRLVQISLSHCRAHGARVLLPLEGRVQGSVAFQVLAAEGHGFCIPAPSGLLDDLEEGCNVLEVHATRLPRLDGAFAILPLGSSPATGLLEVVGADSDRLEELGRMLPTAALALSVAGLRAASNRREREVQVLADLARRLGSTLDLGEVLTSTAEIAARRLGLERAFVGLYDEIGETTATTGNIFAYGFKDDMQDQTVRIGPESFKHLVLRGQPLLIDDTRGYDSPLATRLRPNGMGSCIIAPLAARGRPLGVLYIDTTEPGRLISEADLWLALSLAEQASLAIDNARLYAEESRKRLASEALREVAQTLSGTLHLGEILESILDAARRLFNATACAVFQLAEDGETLRIRSALGLETEYILQVRARLGQGVVGQAVAENRPKMMRDIVERWMQFPQEWRGQSYTRSLLERGEYPFRGLLGLPLASRGKVFGGLALYFQAPADFSDEDIYLLEVFAGQAALAIENARLYEEEVRREREAVVLLNLARQVGSEPSRRVVGGAAEEIASAVGADRCCVGFFQSDLQLGELYAFGVGEMPVRLPLQHYARFLEARSAVTLPEGLCLEGACCGMVAPLFAQERLIGFIYADRMGLGSVFSEHELNLVTAIAEQMSLALSNQRLFEALRRQEAQYRLLAEAAQDLIVTTDVRGEINYVNPASARVLGYAPEELIGRNFRDFLSSSGIEQIREAWRMCVLEPNQGRALYQGAALRKDGGLAYLELNLNALTRGDRIIGALAVARDLTEQHGLVEEIAQRGRALEVSEERRLELRTYLSLFTQAQEEERKRIARELHDDTAQVLVAITRRLDRLSCELEDPRLKQRAEDIREDLGAAIESVRRFSRNLRPSVLDDLGLLPALEWLASKALTPTRLEVSGAERRLSGDIELTLFRVVQEALTNIDKHAQANVAAIRVRFLEDEVQVHVSDDGIGFVPENLTALASRGHLGLLGLRERVELAGGSLEVDSEPGRGTEMRFAFRC</sequence>
<dbReference type="SUPFAM" id="SSF55874">
    <property type="entry name" value="ATPase domain of HSP90 chaperone/DNA topoisomerase II/histidine kinase"/>
    <property type="match status" value="1"/>
</dbReference>
<dbReference type="PROSITE" id="PS50109">
    <property type="entry name" value="HIS_KIN"/>
    <property type="match status" value="1"/>
</dbReference>
<dbReference type="SUPFAM" id="SSF55785">
    <property type="entry name" value="PYP-like sensor domain (PAS domain)"/>
    <property type="match status" value="1"/>
</dbReference>
<dbReference type="GO" id="GO:0016020">
    <property type="term" value="C:membrane"/>
    <property type="evidence" value="ECO:0007669"/>
    <property type="project" value="InterPro"/>
</dbReference>
<name>A0A841HZ57_9DEIO</name>
<proteinExistence type="predicted"/>
<dbReference type="PANTHER" id="PTHR24421:SF10">
    <property type="entry name" value="NITRATE_NITRITE SENSOR PROTEIN NARQ"/>
    <property type="match status" value="1"/>
</dbReference>
<dbReference type="InterPro" id="IPR029016">
    <property type="entry name" value="GAF-like_dom_sf"/>
</dbReference>
<comment type="caution">
    <text evidence="11">The sequence shown here is derived from an EMBL/GenBank/DDBJ whole genome shotgun (WGS) entry which is preliminary data.</text>
</comment>
<dbReference type="Pfam" id="PF08448">
    <property type="entry name" value="PAS_4"/>
    <property type="match status" value="1"/>
</dbReference>
<dbReference type="Pfam" id="PF02518">
    <property type="entry name" value="HATPase_c"/>
    <property type="match status" value="1"/>
</dbReference>
<evidence type="ECO:0000256" key="3">
    <source>
        <dbReference type="ARBA" id="ARBA00022553"/>
    </source>
</evidence>
<evidence type="ECO:0000256" key="1">
    <source>
        <dbReference type="ARBA" id="ARBA00000085"/>
    </source>
</evidence>
<keyword evidence="6" id="KW-0418">Kinase</keyword>